<dbReference type="EnsemblMetazoa" id="XM_019900571.1">
    <property type="protein sequence ID" value="XP_019756130.1"/>
    <property type="gene ID" value="LOC109534781"/>
</dbReference>
<keyword evidence="7" id="KW-1185">Reference proteome</keyword>
<reference evidence="5 7" key="1">
    <citation type="journal article" date="2013" name="Genome Biol.">
        <title>Draft genome of the mountain pine beetle, Dendroctonus ponderosae Hopkins, a major forest pest.</title>
        <authorList>
            <person name="Keeling C.I."/>
            <person name="Yuen M.M."/>
            <person name="Liao N.Y."/>
            <person name="Docking T.R."/>
            <person name="Chan S.K."/>
            <person name="Taylor G.A."/>
            <person name="Palmquist D.L."/>
            <person name="Jackman S.D."/>
            <person name="Nguyen A."/>
            <person name="Li M."/>
            <person name="Henderson H."/>
            <person name="Janes J.K."/>
            <person name="Zhao Y."/>
            <person name="Pandoh P."/>
            <person name="Moore R."/>
            <person name="Sperling F.A."/>
            <person name="Huber D.P."/>
            <person name="Birol I."/>
            <person name="Jones S.J."/>
            <person name="Bohlmann J."/>
        </authorList>
    </citation>
    <scope>NUCLEOTIDE SEQUENCE</scope>
</reference>
<dbReference type="InterPro" id="IPR000618">
    <property type="entry name" value="Insect_cuticle"/>
</dbReference>
<evidence type="ECO:0000256" key="4">
    <source>
        <dbReference type="SAM" id="SignalP"/>
    </source>
</evidence>
<protein>
    <submittedName>
        <fullName evidence="5 6">Uncharacterized protein</fullName>
    </submittedName>
</protein>
<dbReference type="Proteomes" id="UP000019118">
    <property type="component" value="Unassembled WGS sequence"/>
</dbReference>
<dbReference type="KEGG" id="dpa:109534781"/>
<dbReference type="GO" id="GO:0008010">
    <property type="term" value="F:structural constituent of chitin-based larval cuticle"/>
    <property type="evidence" value="ECO:0007669"/>
    <property type="project" value="TreeGrafter"/>
</dbReference>
<proteinExistence type="predicted"/>
<organism evidence="5">
    <name type="scientific">Dendroctonus ponderosae</name>
    <name type="common">Mountain pine beetle</name>
    <dbReference type="NCBI Taxonomy" id="77166"/>
    <lineage>
        <taxon>Eukaryota</taxon>
        <taxon>Metazoa</taxon>
        <taxon>Ecdysozoa</taxon>
        <taxon>Arthropoda</taxon>
        <taxon>Hexapoda</taxon>
        <taxon>Insecta</taxon>
        <taxon>Pterygota</taxon>
        <taxon>Neoptera</taxon>
        <taxon>Endopterygota</taxon>
        <taxon>Coleoptera</taxon>
        <taxon>Polyphaga</taxon>
        <taxon>Cucujiformia</taxon>
        <taxon>Curculionidae</taxon>
        <taxon>Scolytinae</taxon>
        <taxon>Dendroctonus</taxon>
    </lineage>
</organism>
<gene>
    <name evidence="6" type="primary">109534781</name>
    <name evidence="5" type="ORF">YQE_04033</name>
</gene>
<dbReference type="PANTHER" id="PTHR10380">
    <property type="entry name" value="CUTICLE PROTEIN"/>
    <property type="match status" value="1"/>
</dbReference>
<feature type="non-terminal residue" evidence="5">
    <location>
        <position position="1"/>
    </location>
</feature>
<accession>N6UG29</accession>
<evidence type="ECO:0000313" key="6">
    <source>
        <dbReference type="EnsemblMetazoa" id="XP_019756130.1"/>
    </source>
</evidence>
<feature type="region of interest" description="Disordered" evidence="3">
    <location>
        <begin position="63"/>
        <end position="82"/>
    </location>
</feature>
<dbReference type="PANTHER" id="PTHR10380:SF215">
    <property type="entry name" value="CUTICULAR PROTEIN 49AG"/>
    <property type="match status" value="1"/>
</dbReference>
<reference evidence="6" key="2">
    <citation type="submission" date="2024-08" db="UniProtKB">
        <authorList>
            <consortium name="EnsemblMetazoa"/>
        </authorList>
    </citation>
    <scope>IDENTIFICATION</scope>
</reference>
<dbReference type="OMA" id="QVIQGAY"/>
<evidence type="ECO:0000256" key="1">
    <source>
        <dbReference type="ARBA" id="ARBA00022460"/>
    </source>
</evidence>
<keyword evidence="1 2" id="KW-0193">Cuticle</keyword>
<dbReference type="OrthoDB" id="7255276at2759"/>
<dbReference type="AlphaFoldDB" id="N6UG29"/>
<dbReference type="GO" id="GO:0062129">
    <property type="term" value="C:chitin-based extracellular matrix"/>
    <property type="evidence" value="ECO:0007669"/>
    <property type="project" value="TreeGrafter"/>
</dbReference>
<dbReference type="HOGENOM" id="CLU_065450_3_0_1"/>
<feature type="signal peptide" evidence="4">
    <location>
        <begin position="1"/>
        <end position="17"/>
    </location>
</feature>
<dbReference type="PROSITE" id="PS00233">
    <property type="entry name" value="CHIT_BIND_RR_1"/>
    <property type="match status" value="1"/>
</dbReference>
<evidence type="ECO:0000313" key="7">
    <source>
        <dbReference type="Proteomes" id="UP000019118"/>
    </source>
</evidence>
<sequence>MFVFLISALLVIAPTLSRPQEQQQPTPQQGGSTPIPIVSQSAETKEDGRFSYSFETGNGIKVEESGSVKANPQARSLGNDTDSDVVVLKGSFSYTAPDGQLISVKYVADENGFQPEGDHLPTPPPGLEVALKANLGAQVAQSGTTPPQPDVTV</sequence>
<evidence type="ECO:0000256" key="2">
    <source>
        <dbReference type="PROSITE-ProRule" id="PRU00497"/>
    </source>
</evidence>
<feature type="chain" id="PRO_5010972059" evidence="4">
    <location>
        <begin position="18"/>
        <end position="153"/>
    </location>
</feature>
<dbReference type="EMBL" id="KB740686">
    <property type="protein sequence ID" value="ENN79571.1"/>
    <property type="molecule type" value="Genomic_DNA"/>
</dbReference>
<dbReference type="Pfam" id="PF00379">
    <property type="entry name" value="Chitin_bind_4"/>
    <property type="match status" value="1"/>
</dbReference>
<evidence type="ECO:0000256" key="3">
    <source>
        <dbReference type="SAM" id="MobiDB-lite"/>
    </source>
</evidence>
<feature type="compositionally biased region" description="Low complexity" evidence="3">
    <location>
        <begin position="19"/>
        <end position="36"/>
    </location>
</feature>
<feature type="region of interest" description="Disordered" evidence="3">
    <location>
        <begin position="18"/>
        <end position="53"/>
    </location>
</feature>
<keyword evidence="4" id="KW-0732">Signal</keyword>
<dbReference type="InterPro" id="IPR050468">
    <property type="entry name" value="Cuticle_Struct_Prot"/>
</dbReference>
<dbReference type="PROSITE" id="PS51155">
    <property type="entry name" value="CHIT_BIND_RR_2"/>
    <property type="match status" value="1"/>
</dbReference>
<feature type="compositionally biased region" description="Polar residues" evidence="3">
    <location>
        <begin position="68"/>
        <end position="80"/>
    </location>
</feature>
<dbReference type="InterPro" id="IPR031311">
    <property type="entry name" value="CHIT_BIND_RR_consensus"/>
</dbReference>
<name>N6UG29_DENPD</name>
<evidence type="ECO:0000313" key="5">
    <source>
        <dbReference type="EMBL" id="ENN79571.1"/>
    </source>
</evidence>